<dbReference type="Pfam" id="PF00232">
    <property type="entry name" value="Glyco_hydro_1"/>
    <property type="match status" value="1"/>
</dbReference>
<dbReference type="SUPFAM" id="SSF51445">
    <property type="entry name" value="(Trans)glycosidases"/>
    <property type="match status" value="1"/>
</dbReference>
<evidence type="ECO:0000256" key="1">
    <source>
        <dbReference type="ARBA" id="ARBA00010838"/>
    </source>
</evidence>
<name>A0ABS8S4Q7_DATST</name>
<organism evidence="3 4">
    <name type="scientific">Datura stramonium</name>
    <name type="common">Jimsonweed</name>
    <name type="synonym">Common thornapple</name>
    <dbReference type="NCBI Taxonomy" id="4076"/>
    <lineage>
        <taxon>Eukaryota</taxon>
        <taxon>Viridiplantae</taxon>
        <taxon>Streptophyta</taxon>
        <taxon>Embryophyta</taxon>
        <taxon>Tracheophyta</taxon>
        <taxon>Spermatophyta</taxon>
        <taxon>Magnoliopsida</taxon>
        <taxon>eudicotyledons</taxon>
        <taxon>Gunneridae</taxon>
        <taxon>Pentapetalae</taxon>
        <taxon>asterids</taxon>
        <taxon>lamiids</taxon>
        <taxon>Solanales</taxon>
        <taxon>Solanaceae</taxon>
        <taxon>Solanoideae</taxon>
        <taxon>Datureae</taxon>
        <taxon>Datura</taxon>
    </lineage>
</organism>
<protein>
    <submittedName>
        <fullName evidence="3">Beta-glucosidase</fullName>
    </submittedName>
</protein>
<evidence type="ECO:0000256" key="2">
    <source>
        <dbReference type="RuleBase" id="RU003690"/>
    </source>
</evidence>
<keyword evidence="4" id="KW-1185">Reference proteome</keyword>
<dbReference type="InterPro" id="IPR017853">
    <property type="entry name" value="GH"/>
</dbReference>
<proteinExistence type="inferred from homology"/>
<dbReference type="Gene3D" id="3.20.20.80">
    <property type="entry name" value="Glycosidases"/>
    <property type="match status" value="1"/>
</dbReference>
<dbReference type="InterPro" id="IPR001360">
    <property type="entry name" value="Glyco_hydro_1"/>
</dbReference>
<reference evidence="3 4" key="1">
    <citation type="journal article" date="2021" name="BMC Genomics">
        <title>Datura genome reveals duplications of psychoactive alkaloid biosynthetic genes and high mutation rate following tissue culture.</title>
        <authorList>
            <person name="Rajewski A."/>
            <person name="Carter-House D."/>
            <person name="Stajich J."/>
            <person name="Litt A."/>
        </authorList>
    </citation>
    <scope>NUCLEOTIDE SEQUENCE [LARGE SCALE GENOMIC DNA]</scope>
    <source>
        <strain evidence="3">AR-01</strain>
    </source>
</reference>
<gene>
    <name evidence="3" type="primary">BGLU47_3</name>
    <name evidence="3" type="ORF">HAX54_020173</name>
</gene>
<dbReference type="PANTHER" id="PTHR10353">
    <property type="entry name" value="GLYCOSYL HYDROLASE"/>
    <property type="match status" value="1"/>
</dbReference>
<dbReference type="PANTHER" id="PTHR10353:SF216">
    <property type="entry name" value="BETA-GLUCOSIDASE 18-LIKE ISOFORM X1"/>
    <property type="match status" value="1"/>
</dbReference>
<accession>A0ABS8S4Q7</accession>
<evidence type="ECO:0000313" key="3">
    <source>
        <dbReference type="EMBL" id="MCD7453230.1"/>
    </source>
</evidence>
<dbReference type="Proteomes" id="UP000823775">
    <property type="component" value="Unassembled WGS sequence"/>
</dbReference>
<evidence type="ECO:0000313" key="4">
    <source>
        <dbReference type="Proteomes" id="UP000823775"/>
    </source>
</evidence>
<comment type="caution">
    <text evidence="3">The sequence shown here is derived from an EMBL/GenBank/DDBJ whole genome shotgun (WGS) entry which is preliminary data.</text>
</comment>
<comment type="similarity">
    <text evidence="1 2">Belongs to the glycosyl hydrolase 1 family.</text>
</comment>
<dbReference type="EMBL" id="JACEIK010000244">
    <property type="protein sequence ID" value="MCD7453230.1"/>
    <property type="molecule type" value="Genomic_DNA"/>
</dbReference>
<sequence>MLFSGFIVSCHQTENLNFLKENPNPSSSNFLFGTASSCYQFEGAFLGDGKVSAIGTFLLHEPGHIKDGSNGDVAVDSYYNRYLEDIKLMENMGVNSYRFSISWARILPKGIFGDVNMAGIEHYNKLIDALLQKGINRLSH</sequence>